<gene>
    <name evidence="5" type="ORF">FHR36_005153</name>
</gene>
<reference evidence="5 6" key="1">
    <citation type="submission" date="2022-06" db="EMBL/GenBank/DDBJ databases">
        <title>Sequencing the genomes of 1000 actinobacteria strains.</title>
        <authorList>
            <person name="Klenk H.-P."/>
        </authorList>
    </citation>
    <scope>NUCLEOTIDE SEQUENCE [LARGE SCALE GENOMIC DNA]</scope>
    <source>
        <strain evidence="5 6">DSM 41656</strain>
    </source>
</reference>
<dbReference type="EC" id="3.4.16.4" evidence="5"/>
<dbReference type="PANTHER" id="PTHR30023:SF0">
    <property type="entry name" value="PENICILLIN-SENSITIVE CARBOXYPEPTIDASE A"/>
    <property type="match status" value="1"/>
</dbReference>
<feature type="compositionally biased region" description="Low complexity" evidence="3">
    <location>
        <begin position="503"/>
        <end position="540"/>
    </location>
</feature>
<dbReference type="PANTHER" id="PTHR30023">
    <property type="entry name" value="D-ALANYL-D-ALANINE CARBOXYPEPTIDASE"/>
    <property type="match status" value="1"/>
</dbReference>
<dbReference type="InterPro" id="IPR000667">
    <property type="entry name" value="Peptidase_S13"/>
</dbReference>
<keyword evidence="5" id="KW-0645">Protease</keyword>
<dbReference type="Proteomes" id="UP001206483">
    <property type="component" value="Unassembled WGS sequence"/>
</dbReference>
<dbReference type="Gene3D" id="3.40.710.10">
    <property type="entry name" value="DD-peptidase/beta-lactamase superfamily"/>
    <property type="match status" value="2"/>
</dbReference>
<dbReference type="Gene3D" id="3.50.80.20">
    <property type="entry name" value="D-Ala-D-Ala carboxypeptidase C, peptidase S13"/>
    <property type="match status" value="1"/>
</dbReference>
<keyword evidence="6" id="KW-1185">Reference proteome</keyword>
<dbReference type="RefSeq" id="WP_253800593.1">
    <property type="nucleotide sequence ID" value="NZ_BAAAUB010000016.1"/>
</dbReference>
<comment type="similarity">
    <text evidence="1">Belongs to the peptidase S13 family.</text>
</comment>
<feature type="region of interest" description="Disordered" evidence="3">
    <location>
        <begin position="502"/>
        <end position="544"/>
    </location>
</feature>
<evidence type="ECO:0000313" key="5">
    <source>
        <dbReference type="EMBL" id="MCP2311990.1"/>
    </source>
</evidence>
<evidence type="ECO:0000256" key="2">
    <source>
        <dbReference type="ARBA" id="ARBA00022801"/>
    </source>
</evidence>
<keyword evidence="4" id="KW-0732">Signal</keyword>
<dbReference type="InterPro" id="IPR012338">
    <property type="entry name" value="Beta-lactam/transpept-like"/>
</dbReference>
<sequence length="555" mass="56995">MILEYYLTAHLSRRSLQRRALPLAAVALAGTLLVGSAQADSPTPADPTLTADLDAILSDARLANAQAGVVVVDAATGQPVYQHQPNALLTPASTMKTVTSTAALDLLGADHRFTTEVRTAGTRRGGVLVGDLVLRGGGDPSLRPQDLDDLAAKVAAAGITTVTGRVLADGSRYDNTPLGPGWAWDDEPYSYSPQISGLTLAPDAEYTMDAVQVTVTPGEAGKPAQVALNPAEAPMKLSGQITTGAAGSGSSADVERKRGVNELALTGSVAAGSAPAVFWTTVENPTVYTGDVFAGALARHGVRVVRPVAQATGSETSDALASHDSATIGELMAPMLKLSNNGIAEHLTKEIGKVKGGQGSWTAGLTQIKAYLKANGLELPAGRQVDGSGLSRYDLITPAKMNGLLQVARTKPWFQQWYDALPVAGNPARMVGGTLTARMRGTAAQDNVHAKSGSMSGVDNLAGYVTAPDGRQLVFTVMVSNFAGTSPRPLIDAIAVRLATGHPAAPSTAPSTAPAAPKSLTAPGARAAQDAPAAAPADAPEGGTRWEDCEQLARC</sequence>
<dbReference type="EMBL" id="JAMZDX010000004">
    <property type="protein sequence ID" value="MCP2311990.1"/>
    <property type="molecule type" value="Genomic_DNA"/>
</dbReference>
<protein>
    <submittedName>
        <fullName evidence="5">D-alanyl-D-alanine carboxypeptidase/D-alanyl-D-alanine-endopeptidase (Penicillin-binding protein 4)</fullName>
        <ecNumber evidence="5">3.4.16.4</ecNumber>
        <ecNumber evidence="5">3.4.21.-</ecNumber>
    </submittedName>
</protein>
<dbReference type="Pfam" id="PF02113">
    <property type="entry name" value="Peptidase_S13"/>
    <property type="match status" value="1"/>
</dbReference>
<evidence type="ECO:0000256" key="1">
    <source>
        <dbReference type="ARBA" id="ARBA00006096"/>
    </source>
</evidence>
<dbReference type="NCBIfam" id="TIGR00666">
    <property type="entry name" value="PBP4"/>
    <property type="match status" value="1"/>
</dbReference>
<keyword evidence="2 5" id="KW-0378">Hydrolase</keyword>
<dbReference type="GO" id="GO:0009002">
    <property type="term" value="F:serine-type D-Ala-D-Ala carboxypeptidase activity"/>
    <property type="evidence" value="ECO:0007669"/>
    <property type="project" value="UniProtKB-EC"/>
</dbReference>
<evidence type="ECO:0000256" key="4">
    <source>
        <dbReference type="SAM" id="SignalP"/>
    </source>
</evidence>
<dbReference type="SUPFAM" id="SSF56601">
    <property type="entry name" value="beta-lactamase/transpeptidase-like"/>
    <property type="match status" value="1"/>
</dbReference>
<proteinExistence type="inferred from homology"/>
<evidence type="ECO:0000313" key="6">
    <source>
        <dbReference type="Proteomes" id="UP001206483"/>
    </source>
</evidence>
<dbReference type="EC" id="3.4.21.-" evidence="5"/>
<dbReference type="PRINTS" id="PR00922">
    <property type="entry name" value="DADACBPTASE3"/>
</dbReference>
<accession>A0ABT1J3H8</accession>
<feature type="signal peptide" evidence="4">
    <location>
        <begin position="1"/>
        <end position="39"/>
    </location>
</feature>
<keyword evidence="5" id="KW-0121">Carboxypeptidase</keyword>
<organism evidence="5 6">
    <name type="scientific">Kitasatospora paracochleata</name>
    <dbReference type="NCBI Taxonomy" id="58354"/>
    <lineage>
        <taxon>Bacteria</taxon>
        <taxon>Bacillati</taxon>
        <taxon>Actinomycetota</taxon>
        <taxon>Actinomycetes</taxon>
        <taxon>Kitasatosporales</taxon>
        <taxon>Streptomycetaceae</taxon>
        <taxon>Kitasatospora</taxon>
    </lineage>
</organism>
<feature type="chain" id="PRO_5046036237" evidence="4">
    <location>
        <begin position="40"/>
        <end position="555"/>
    </location>
</feature>
<comment type="caution">
    <text evidence="5">The sequence shown here is derived from an EMBL/GenBank/DDBJ whole genome shotgun (WGS) entry which is preliminary data.</text>
</comment>
<name>A0ABT1J3H8_9ACTN</name>
<evidence type="ECO:0000256" key="3">
    <source>
        <dbReference type="SAM" id="MobiDB-lite"/>
    </source>
</evidence>